<comment type="caution">
    <text evidence="2">The sequence shown here is derived from an EMBL/GenBank/DDBJ whole genome shotgun (WGS) entry which is preliminary data.</text>
</comment>
<dbReference type="InterPro" id="IPR025489">
    <property type="entry name" value="DUF4381"/>
</dbReference>
<gene>
    <name evidence="2" type="ORF">DI564_14380</name>
</gene>
<keyword evidence="1" id="KW-0812">Transmembrane</keyword>
<evidence type="ECO:0000313" key="3">
    <source>
        <dbReference type="Proteomes" id="UP000249046"/>
    </source>
</evidence>
<protein>
    <submittedName>
        <fullName evidence="2">DUF4381 domain-containing protein</fullName>
    </submittedName>
</protein>
<dbReference type="EMBL" id="QFPO01000015">
    <property type="protein sequence ID" value="PZQ11692.1"/>
    <property type="molecule type" value="Genomic_DNA"/>
</dbReference>
<dbReference type="Proteomes" id="UP000249046">
    <property type="component" value="Unassembled WGS sequence"/>
</dbReference>
<proteinExistence type="predicted"/>
<evidence type="ECO:0000256" key="1">
    <source>
        <dbReference type="SAM" id="Phobius"/>
    </source>
</evidence>
<evidence type="ECO:0000313" key="2">
    <source>
        <dbReference type="EMBL" id="PZQ11692.1"/>
    </source>
</evidence>
<dbReference type="Pfam" id="PF14316">
    <property type="entry name" value="DUF4381"/>
    <property type="match status" value="1"/>
</dbReference>
<dbReference type="AlphaFoldDB" id="A0A2W5K2X0"/>
<reference evidence="2 3" key="1">
    <citation type="submission" date="2017-08" db="EMBL/GenBank/DDBJ databases">
        <title>Infants hospitalized years apart are colonized by the same room-sourced microbial strains.</title>
        <authorList>
            <person name="Brooks B."/>
            <person name="Olm M.R."/>
            <person name="Firek B.A."/>
            <person name="Baker R."/>
            <person name="Thomas B.C."/>
            <person name="Morowitz M.J."/>
            <person name="Banfield J.F."/>
        </authorList>
    </citation>
    <scope>NUCLEOTIDE SEQUENCE [LARGE SCALE GENOMIC DNA]</scope>
    <source>
        <strain evidence="2">S2_005_003_R2_42</strain>
    </source>
</reference>
<keyword evidence="1" id="KW-0472">Membrane</keyword>
<name>A0A2W5K2X0_9GAMM</name>
<keyword evidence="1" id="KW-1133">Transmembrane helix</keyword>
<accession>A0A2W5K2X0</accession>
<feature type="transmembrane region" description="Helical" evidence="1">
    <location>
        <begin position="25"/>
        <end position="44"/>
    </location>
</feature>
<sequence length="159" mass="17467">MNAEGPVLRDIHLPPDPAWWPPAPGWWILVLAALLLGAWALRRWRSRQGRRRWRSGVFAELDRLVAADAAAPDPARLAGGISLLLRRASLLIDRRAAALRGEAWLAFLDRHGGGGFADGPGRVLLDAPFRRSAEIDAAALVGLARNWLDRALPKERPDA</sequence>
<organism evidence="2 3">
    <name type="scientific">Rhodanobacter denitrificans</name>
    <dbReference type="NCBI Taxonomy" id="666685"/>
    <lineage>
        <taxon>Bacteria</taxon>
        <taxon>Pseudomonadati</taxon>
        <taxon>Pseudomonadota</taxon>
        <taxon>Gammaproteobacteria</taxon>
        <taxon>Lysobacterales</taxon>
        <taxon>Rhodanobacteraceae</taxon>
        <taxon>Rhodanobacter</taxon>
    </lineage>
</organism>